<dbReference type="InterPro" id="IPR042099">
    <property type="entry name" value="ANL_N_sf"/>
</dbReference>
<dbReference type="Pfam" id="PF13193">
    <property type="entry name" value="AMP-binding_C"/>
    <property type="match status" value="1"/>
</dbReference>
<evidence type="ECO:0000259" key="4">
    <source>
        <dbReference type="Pfam" id="PF13193"/>
    </source>
</evidence>
<evidence type="ECO:0000313" key="6">
    <source>
        <dbReference type="Proteomes" id="UP000070107"/>
    </source>
</evidence>
<evidence type="ECO:0000313" key="5">
    <source>
        <dbReference type="EMBL" id="KXF76490.1"/>
    </source>
</evidence>
<dbReference type="Gene3D" id="3.30.300.30">
    <property type="match status" value="1"/>
</dbReference>
<dbReference type="InterPro" id="IPR025110">
    <property type="entry name" value="AMP-bd_C"/>
</dbReference>
<comment type="caution">
    <text evidence="5">The sequence shown here is derived from an EMBL/GenBank/DDBJ whole genome shotgun (WGS) entry which is preliminary data.</text>
</comment>
<evidence type="ECO:0000256" key="1">
    <source>
        <dbReference type="ARBA" id="ARBA00006432"/>
    </source>
</evidence>
<dbReference type="NCBIfam" id="NF006167">
    <property type="entry name" value="PRK08308.1"/>
    <property type="match status" value="1"/>
</dbReference>
<dbReference type="PANTHER" id="PTHR43201">
    <property type="entry name" value="ACYL-COA SYNTHETASE"/>
    <property type="match status" value="1"/>
</dbReference>
<dbReference type="SUPFAM" id="SSF56801">
    <property type="entry name" value="Acetyl-CoA synthetase-like"/>
    <property type="match status" value="1"/>
</dbReference>
<dbReference type="InterPro" id="IPR020845">
    <property type="entry name" value="AMP-binding_CS"/>
</dbReference>
<keyword evidence="2" id="KW-0436">Ligase</keyword>
<dbReference type="InterPro" id="IPR000873">
    <property type="entry name" value="AMP-dep_synth/lig_dom"/>
</dbReference>
<dbReference type="STRING" id="1494590.ATN84_16165"/>
<feature type="domain" description="AMP-binding enzyme C-terminal" evidence="4">
    <location>
        <begin position="327"/>
        <end position="400"/>
    </location>
</feature>
<protein>
    <submittedName>
        <fullName evidence="5">Acyl-CoA synthetase</fullName>
    </submittedName>
</protein>
<dbReference type="Proteomes" id="UP000070107">
    <property type="component" value="Unassembled WGS sequence"/>
</dbReference>
<sequence length="423" mass="46917">MIEINDTVFNEAYFREAAGRIGDAAQLGARAGDRFAVCFSEAQDWLAFFFAARAAGASILPLPPSTPYAAARRQAENANCNWLFYNRLEGEPIVEERNSQSGQLLQMSSGTTGEPKCIARPWSDIEDEIDTYVSFFTEPQDMTPLVACPTTHSYGLICGILMALKRGQTPKILDTGNPKFLLRKLRETERPYLISSPAILHTLARLMPAGEQIHATMTSGTLLPEPWFRTIRAKSKHMFQQYGCSEAGCIAINADVHAANEVGRVLPRFSLRNPGTIDEPKEIAVERHGISIETRDLGFRRDDGILVFLSRLDDVINVSGLNVYPKEVEDVVMSMPGIGDAVVFRKLDTFTGERVALLFSAERTIDRAELRQWCAERLAAHHVPSEVMQVERIPRQPNGKISRRDVAARHGAGEFGAVRTEAA</sequence>
<evidence type="ECO:0000259" key="3">
    <source>
        <dbReference type="Pfam" id="PF00501"/>
    </source>
</evidence>
<proteinExistence type="inferred from homology"/>
<accession>A0A135HTH0</accession>
<keyword evidence="6" id="KW-1185">Reference proteome</keyword>
<reference evidence="5 6" key="1">
    <citation type="submission" date="2015-11" db="EMBL/GenBank/DDBJ databases">
        <title>Draft genome sequence of Paramesorhizobium deserti A-3-E, a strain highly resistant to diverse beta-lactam antibiotics.</title>
        <authorList>
            <person name="Lv R."/>
            <person name="Yang X."/>
            <person name="Fang N."/>
            <person name="Guo J."/>
            <person name="Luo X."/>
            <person name="Peng F."/>
            <person name="Yang R."/>
            <person name="Cui Y."/>
            <person name="Fang C."/>
            <person name="Song Y."/>
        </authorList>
    </citation>
    <scope>NUCLEOTIDE SEQUENCE [LARGE SCALE GENOMIC DNA]</scope>
    <source>
        <strain evidence="5 6">A-3-E</strain>
    </source>
</reference>
<dbReference type="InterPro" id="IPR045851">
    <property type="entry name" value="AMP-bd_C_sf"/>
</dbReference>
<dbReference type="OrthoDB" id="495728at2"/>
<dbReference type="RefSeq" id="WP_068883598.1">
    <property type="nucleotide sequence ID" value="NZ_LNTU01000034.1"/>
</dbReference>
<organism evidence="5 6">
    <name type="scientific">Paramesorhizobium deserti</name>
    <dbReference type="NCBI Taxonomy" id="1494590"/>
    <lineage>
        <taxon>Bacteria</taxon>
        <taxon>Pseudomonadati</taxon>
        <taxon>Pseudomonadota</taxon>
        <taxon>Alphaproteobacteria</taxon>
        <taxon>Hyphomicrobiales</taxon>
        <taxon>Phyllobacteriaceae</taxon>
        <taxon>Paramesorhizobium</taxon>
    </lineage>
</organism>
<name>A0A135HTH0_9HYPH</name>
<dbReference type="AlphaFoldDB" id="A0A135HTH0"/>
<dbReference type="Gene3D" id="3.40.50.12780">
    <property type="entry name" value="N-terminal domain of ligase-like"/>
    <property type="match status" value="1"/>
</dbReference>
<dbReference type="PROSITE" id="PS00455">
    <property type="entry name" value="AMP_BINDING"/>
    <property type="match status" value="1"/>
</dbReference>
<dbReference type="Pfam" id="PF00501">
    <property type="entry name" value="AMP-binding"/>
    <property type="match status" value="1"/>
</dbReference>
<dbReference type="EMBL" id="LNTU01000034">
    <property type="protein sequence ID" value="KXF76490.1"/>
    <property type="molecule type" value="Genomic_DNA"/>
</dbReference>
<dbReference type="GO" id="GO:0031956">
    <property type="term" value="F:medium-chain fatty acid-CoA ligase activity"/>
    <property type="evidence" value="ECO:0007669"/>
    <property type="project" value="TreeGrafter"/>
</dbReference>
<evidence type="ECO:0000256" key="2">
    <source>
        <dbReference type="ARBA" id="ARBA00022598"/>
    </source>
</evidence>
<dbReference type="PANTHER" id="PTHR43201:SF5">
    <property type="entry name" value="MEDIUM-CHAIN ACYL-COA LIGASE ACSF2, MITOCHONDRIAL"/>
    <property type="match status" value="1"/>
</dbReference>
<dbReference type="GO" id="GO:0006631">
    <property type="term" value="P:fatty acid metabolic process"/>
    <property type="evidence" value="ECO:0007669"/>
    <property type="project" value="TreeGrafter"/>
</dbReference>
<feature type="domain" description="AMP-dependent synthetase/ligase" evidence="3">
    <location>
        <begin position="104"/>
        <end position="267"/>
    </location>
</feature>
<gene>
    <name evidence="5" type="ORF">ATN84_16165</name>
</gene>
<comment type="similarity">
    <text evidence="1">Belongs to the ATP-dependent AMP-binding enzyme family.</text>
</comment>